<dbReference type="Gene3D" id="3.90.70.10">
    <property type="entry name" value="Cysteine proteinases"/>
    <property type="match status" value="1"/>
</dbReference>
<evidence type="ECO:0000256" key="2">
    <source>
        <dbReference type="ARBA" id="ARBA00022512"/>
    </source>
</evidence>
<dbReference type="InterPro" id="IPR038765">
    <property type="entry name" value="Papain-like_cys_pep_sf"/>
</dbReference>
<dbReference type="InterPro" id="IPR019931">
    <property type="entry name" value="LPXTG_anchor"/>
</dbReference>
<feature type="region of interest" description="Disordered" evidence="6">
    <location>
        <begin position="61"/>
        <end position="182"/>
    </location>
</feature>
<dbReference type="InterPro" id="IPR040528">
    <property type="entry name" value="Lectin-like"/>
</dbReference>
<dbReference type="RefSeq" id="WP_090844320.1">
    <property type="nucleotide sequence ID" value="NZ_FMZL01000001.1"/>
</dbReference>
<dbReference type="InterPro" id="IPR000169">
    <property type="entry name" value="Pept_cys_AS"/>
</dbReference>
<evidence type="ECO:0000256" key="4">
    <source>
        <dbReference type="ARBA" id="ARBA00022729"/>
    </source>
</evidence>
<evidence type="ECO:0000259" key="8">
    <source>
        <dbReference type="PROSITE" id="PS50847"/>
    </source>
</evidence>
<keyword evidence="5" id="KW-0572">Peptidoglycan-anchor</keyword>
<keyword evidence="2" id="KW-0134">Cell wall</keyword>
<keyword evidence="10" id="KW-1185">Reference proteome</keyword>
<dbReference type="Pfam" id="PF18560">
    <property type="entry name" value="Lectin_like"/>
    <property type="match status" value="1"/>
</dbReference>
<feature type="domain" description="Gram-positive cocci surface proteins LPxTG" evidence="8">
    <location>
        <begin position="869"/>
        <end position="903"/>
    </location>
</feature>
<evidence type="ECO:0000256" key="3">
    <source>
        <dbReference type="ARBA" id="ARBA00022525"/>
    </source>
</evidence>
<dbReference type="EMBL" id="FMZL01000001">
    <property type="protein sequence ID" value="SDB97106.1"/>
    <property type="molecule type" value="Genomic_DNA"/>
</dbReference>
<evidence type="ECO:0000313" key="10">
    <source>
        <dbReference type="Proteomes" id="UP000198528"/>
    </source>
</evidence>
<proteinExistence type="inferred from homology"/>
<dbReference type="SMART" id="SM00645">
    <property type="entry name" value="Pept_C1"/>
    <property type="match status" value="1"/>
</dbReference>
<dbReference type="PANTHER" id="PTHR12411">
    <property type="entry name" value="CYSTEINE PROTEASE FAMILY C1-RELATED"/>
    <property type="match status" value="1"/>
</dbReference>
<gene>
    <name evidence="9" type="ORF">SAMN04487824_101116</name>
</gene>
<keyword evidence="4 7" id="KW-0732">Signal</keyword>
<dbReference type="InterPro" id="IPR000668">
    <property type="entry name" value="Peptidase_C1A_C"/>
</dbReference>
<dbReference type="InterPro" id="IPR013128">
    <property type="entry name" value="Peptidase_C1A"/>
</dbReference>
<keyword evidence="3" id="KW-0964">Secreted</keyword>
<feature type="chain" id="PRO_5011494652" evidence="7">
    <location>
        <begin position="51"/>
        <end position="903"/>
    </location>
</feature>
<accession>A0A1G6HUF6</accession>
<dbReference type="PROSITE" id="PS00139">
    <property type="entry name" value="THIOL_PROTEASE_CYS"/>
    <property type="match status" value="1"/>
</dbReference>
<reference evidence="10" key="1">
    <citation type="submission" date="2016-10" db="EMBL/GenBank/DDBJ databases">
        <authorList>
            <person name="Varghese N."/>
            <person name="Submissions S."/>
        </authorList>
    </citation>
    <scope>NUCLEOTIDE SEQUENCE [LARGE SCALE GENOMIC DNA]</scope>
    <source>
        <strain evidence="10">DSM 22619</strain>
    </source>
</reference>
<dbReference type="STRING" id="604330.SAMN04489857_0523"/>
<comment type="similarity">
    <text evidence="1">Belongs to the peptidase C1 family.</text>
</comment>
<dbReference type="CDD" id="cd02619">
    <property type="entry name" value="Peptidase_C1"/>
    <property type="match status" value="1"/>
</dbReference>
<evidence type="ECO:0000256" key="5">
    <source>
        <dbReference type="ARBA" id="ARBA00023088"/>
    </source>
</evidence>
<keyword evidence="9" id="KW-0378">Hydrolase</keyword>
<dbReference type="PROSITE" id="PS50847">
    <property type="entry name" value="GRAM_POS_ANCHORING"/>
    <property type="match status" value="1"/>
</dbReference>
<organism evidence="9 10">
    <name type="scientific">Parafannyhessea umbonata</name>
    <dbReference type="NCBI Taxonomy" id="604330"/>
    <lineage>
        <taxon>Bacteria</taxon>
        <taxon>Bacillati</taxon>
        <taxon>Actinomycetota</taxon>
        <taxon>Coriobacteriia</taxon>
        <taxon>Coriobacteriales</taxon>
        <taxon>Atopobiaceae</taxon>
        <taxon>Parafannyhessea</taxon>
    </lineage>
</organism>
<evidence type="ECO:0000256" key="7">
    <source>
        <dbReference type="SAM" id="SignalP"/>
    </source>
</evidence>
<dbReference type="Pfam" id="PF00112">
    <property type="entry name" value="Peptidase_C1"/>
    <property type="match status" value="2"/>
</dbReference>
<name>A0A1G6HUF6_9ACTN</name>
<sequence>MMPESRERKLGLLVLDARAAVRRFSKCRTLCALAGIAVAAALVSPVQAYATEAVPTDAPQDVTAEQVAAPDASLQATEQADVTVQAPSQAEDPSKAVADSSAEASAPAEPAAPQADAPSTEEAPASQEVAPSADAGSEQVDAAVPQTESVRAAHDEAVSAKGDASGADAKQTDAEAEQADATDAKSAALHDAAMKALSKAIRFDKSGTTIILDFNGDGKTDDTDWAAYKDWIKTYRVFDFNGDFSSGYNGGLQVTGGTQLVANGHDKGPDDLNIGIDVDKIKSYYLNNIGQATSVKNQSPFGSCWAFGATSALESAILKAMAGEKGMAYDPALHQTPNLTNVQDGVDLSELELAWLCYSLQPDGDYIKDTLPGDTDSDRLSCGGWGAMAETMYTAWQAVANEADDPYWPLGVPKTYENFRKLGKFVWGLTEGTKTAIAHVQGVNYLPDPAILQLDKQEHMVYQGLNQNAIKLIKEALVKYGAVSIGYQADTALPGKPSESGYFNSTYWAQYCDAVDDITDTHAVCIVGWDDNFDHNKFKAEKNDVSNLQDGAWLVKNSWGSYDWLKKNFPDADPSKAGKAANWGITDAEGNHTGYFWLSYYDHSIVTPSYFEVDLASDGFDYDNNYSYDYLINESQIPFVLRTKDTGTEVANVFTAKGNEDLAAVSVHTFVADSTVHVRVFLVNDDDLRDNDPTSGKCVADFTSDQLVSGFHTVRLPKVIRLSKGQKFAVVENITSADANDDAGGRVSYIALETGLAKDAQTDDNMGYLFSHANADAGTTYVRILTEDGYRWMTPQELADNYDGGQIFEFGNAMVKAFTANASEEAVPHCDVATPGNALLTTRNVPAQAQAGGMVARQAVARAAASEALPRTGDANDAATETALFAAALAIIGAGLATRRARD</sequence>
<feature type="compositionally biased region" description="Polar residues" evidence="6">
    <location>
        <begin position="74"/>
        <end position="88"/>
    </location>
</feature>
<evidence type="ECO:0000256" key="6">
    <source>
        <dbReference type="SAM" id="MobiDB-lite"/>
    </source>
</evidence>
<feature type="signal peptide" evidence="7">
    <location>
        <begin position="1"/>
        <end position="50"/>
    </location>
</feature>
<dbReference type="GO" id="GO:0008234">
    <property type="term" value="F:cysteine-type peptidase activity"/>
    <property type="evidence" value="ECO:0007669"/>
    <property type="project" value="InterPro"/>
</dbReference>
<feature type="compositionally biased region" description="Low complexity" evidence="6">
    <location>
        <begin position="96"/>
        <end position="118"/>
    </location>
</feature>
<protein>
    <submittedName>
        <fullName evidence="9">Cysteine protease, C1A family</fullName>
    </submittedName>
</protein>
<evidence type="ECO:0000313" key="9">
    <source>
        <dbReference type="EMBL" id="SDB97106.1"/>
    </source>
</evidence>
<dbReference type="AlphaFoldDB" id="A0A1G6HUF6"/>
<dbReference type="Proteomes" id="UP000198528">
    <property type="component" value="Unassembled WGS sequence"/>
</dbReference>
<dbReference type="GO" id="GO:0006508">
    <property type="term" value="P:proteolysis"/>
    <property type="evidence" value="ECO:0007669"/>
    <property type="project" value="UniProtKB-KW"/>
</dbReference>
<evidence type="ECO:0000256" key="1">
    <source>
        <dbReference type="ARBA" id="ARBA00008455"/>
    </source>
</evidence>
<dbReference type="SUPFAM" id="SSF54001">
    <property type="entry name" value="Cysteine proteinases"/>
    <property type="match status" value="1"/>
</dbReference>
<keyword evidence="9" id="KW-0645">Protease</keyword>